<comment type="caution">
    <text evidence="1">The sequence shown here is derived from an EMBL/GenBank/DDBJ whole genome shotgun (WGS) entry which is preliminary data.</text>
</comment>
<reference evidence="1 2" key="1">
    <citation type="submission" date="2018-10" db="EMBL/GenBank/DDBJ databases">
        <authorList>
            <person name="Ekblom R."/>
            <person name="Jareborg N."/>
        </authorList>
    </citation>
    <scope>NUCLEOTIDE SEQUENCE [LARGE SCALE GENOMIC DNA]</scope>
    <source>
        <tissue evidence="1">Muscle</tissue>
    </source>
</reference>
<name>A0A9X9LJW3_GULGU</name>
<evidence type="ECO:0000313" key="2">
    <source>
        <dbReference type="Proteomes" id="UP000269945"/>
    </source>
</evidence>
<organism evidence="1 2">
    <name type="scientific">Gulo gulo</name>
    <name type="common">Wolverine</name>
    <name type="synonym">Gluton</name>
    <dbReference type="NCBI Taxonomy" id="48420"/>
    <lineage>
        <taxon>Eukaryota</taxon>
        <taxon>Metazoa</taxon>
        <taxon>Chordata</taxon>
        <taxon>Craniata</taxon>
        <taxon>Vertebrata</taxon>
        <taxon>Euteleostomi</taxon>
        <taxon>Mammalia</taxon>
        <taxon>Eutheria</taxon>
        <taxon>Laurasiatheria</taxon>
        <taxon>Carnivora</taxon>
        <taxon>Caniformia</taxon>
        <taxon>Musteloidea</taxon>
        <taxon>Mustelidae</taxon>
        <taxon>Guloninae</taxon>
        <taxon>Gulo</taxon>
    </lineage>
</organism>
<keyword evidence="2" id="KW-1185">Reference proteome</keyword>
<proteinExistence type="predicted"/>
<evidence type="ECO:0000313" key="1">
    <source>
        <dbReference type="EMBL" id="VCW70006.1"/>
    </source>
</evidence>
<protein>
    <submittedName>
        <fullName evidence="1">Uncharacterized protein</fullName>
    </submittedName>
</protein>
<dbReference type="EMBL" id="CYRY02005570">
    <property type="protein sequence ID" value="VCW70006.1"/>
    <property type="molecule type" value="Genomic_DNA"/>
</dbReference>
<gene>
    <name evidence="1" type="ORF">BN2614_LOCUS4</name>
</gene>
<accession>A0A9X9LJW3</accession>
<dbReference type="Proteomes" id="UP000269945">
    <property type="component" value="Unassembled WGS sequence"/>
</dbReference>
<dbReference type="AlphaFoldDB" id="A0A9X9LJW3"/>
<sequence length="83" mass="9833">MKKWNKKSFLNIITSGISRKHKFLLLPRDSKSARGERRVSTRALDLKLRNFKIHFPMIFKKNASYHVPRSPHPTIAWLMSLMK</sequence>